<dbReference type="PROSITE" id="PS51450">
    <property type="entry name" value="LRR"/>
    <property type="match status" value="1"/>
</dbReference>
<dbReference type="PANTHER" id="PTHR46759:SF1">
    <property type="entry name" value="LEUCINE-RICH REPEAT-CONTAINING PROTEIN 72"/>
    <property type="match status" value="1"/>
</dbReference>
<dbReference type="SUPFAM" id="SSF52058">
    <property type="entry name" value="L domain-like"/>
    <property type="match status" value="1"/>
</dbReference>
<evidence type="ECO:0000313" key="3">
    <source>
        <dbReference type="Proteomes" id="UP000807504"/>
    </source>
</evidence>
<dbReference type="InterPro" id="IPR042655">
    <property type="entry name" value="LRC72"/>
</dbReference>
<feature type="compositionally biased region" description="Basic and acidic residues" evidence="1">
    <location>
        <begin position="809"/>
        <end position="825"/>
    </location>
</feature>
<dbReference type="EMBL" id="JABXBU010002072">
    <property type="protein sequence ID" value="KAF8778394.1"/>
    <property type="molecule type" value="Genomic_DNA"/>
</dbReference>
<comment type="caution">
    <text evidence="2">The sequence shown here is derived from an EMBL/GenBank/DDBJ whole genome shotgun (WGS) entry which is preliminary data.</text>
</comment>
<dbReference type="PANTHER" id="PTHR46759">
    <property type="entry name" value="LEUCINE-RICH REPEAT-CONTAINING PROTEIN 72"/>
    <property type="match status" value="1"/>
</dbReference>
<evidence type="ECO:0000313" key="2">
    <source>
        <dbReference type="EMBL" id="KAF8778394.1"/>
    </source>
</evidence>
<sequence>MPSSNQSGINEEKYPRITKKFLLKICKDNHLYMTPHLNDTLYLHFKGLTKIENLEEYTGLRSLWLENNGIRQIENLDHLTELRCLYLQEFDLLNQQFGSSAKSGFTECEQELHLSDTESYSFHLNSVIFQKDLCYLDDRPVTDKERACVNAWSKGGVEAERKERLRWKEMEQEKIRRSVEGKKLEATKEFLPPFPSIPKDRKDCRWGIKSRNTVLALRKGRTNMDILAGLENAKCRKCEEVREQKGDPSLLHQNNQQKIDSQELAKEEIIIPELEDASPNVKSEEKESFITISSDPYRTLISESKLQENTIKQNNQQQIDCKESAGNEILIPALEKISSIPPGENENCIPHEIKNILCALEPVSEPSRDSDPVTEIRTYRRDVKRFLKTGLGKIREAGSSILLPNDRPTILEDESVKHKNTMKHEVISSNQFISGNHTDGKAVAIRVHIYTANEAGQNNTENFNSELLMQKEQCNKMDASSQTEIPFTSILLKSGQFPISTNINQSESLNNNVEVSIDRNTLLTLQKASLSETDTTEYCHVTTQTNDFYLDRENEFTENETFVVSMKNSSVTDEIQDVESKSENILNTRKNHLNLENDVDSFISSKIGSNQLNLLENKAAEILDLNLTSITDKNIEEETKLSLDKSNVEISPQNEMGTNQNTLDKSAEKLINSNTVAERNIPQDVDKWHLQGEVKTLNADRKNTSTISTTEINFVQSESTILKRRGLHEISSSAAINANDFFSAMSKIVSTERNIIPPKSEKKAEIKATVDLITSLNNRDDVIVSSPKSNPVLPRIKTERSSLSSMLEADSKGNRSEVKPRDYKYENIGSEGGRQDEDRNTELKLGQEKNDKKITKNSTDEGSMEKADLFSLEKSTIKPSKPKMATELAKNSGNDECFEIEDNTEIFSEKIMSDFSISGKKNHFNNISSENGATVDGNLNIFLKQERNFDDDISSDESEISSSSSSDNSSRSISEDESNALLRHPREQRNFLTLKNRLEVQKSLTLLEDKLSLMSPNHANSGESKIVNLLTTENHTPVACRCNETGSEEVSIYLGNEGSHQTNINAQPRQEDETATMVKEVANVLRENTIDLENNTILESESYLTPPFNSNNNARISSSVSENLLIEDEDRLEQEMNATTSQEIRKEECDFLSEENQRELEDLILETCATSNLEQTERYNTISWNPSDFDWKTWLDTENMNENRIRRNLTDEEKEYKSSPDRIETTISTTSDFISNASCENLGLKDFSVEKEMPINDTELEGYGDSKNSFEFSEFDFSALPDMNSYFEDIAKNDSDTNSPSISDLARGIDSKRTVIPFEMSAMKRSTEDAYSLALNGKEASKEIHSKSKTQNYANENQDHIFHPLSKHQHTETSFEKRDHCESVFENLSFTSYGDYEANRNYKERKEELIDYTETRNQNDRNKSEVKSAEPFIGNSFGRVDFEEEECIITPARRTSWIP</sequence>
<feature type="region of interest" description="Disordered" evidence="1">
    <location>
        <begin position="785"/>
        <end position="865"/>
    </location>
</feature>
<feature type="compositionally biased region" description="Basic and acidic residues" evidence="1">
    <location>
        <begin position="833"/>
        <end position="854"/>
    </location>
</feature>
<dbReference type="InterPro" id="IPR001611">
    <property type="entry name" value="Leu-rich_rpt"/>
</dbReference>
<dbReference type="Gene3D" id="3.80.10.10">
    <property type="entry name" value="Ribonuclease Inhibitor"/>
    <property type="match status" value="1"/>
</dbReference>
<gene>
    <name evidence="2" type="ORF">HNY73_015122</name>
</gene>
<evidence type="ECO:0000256" key="1">
    <source>
        <dbReference type="SAM" id="MobiDB-lite"/>
    </source>
</evidence>
<name>A0A8T0ET13_ARGBR</name>
<feature type="region of interest" description="Disordered" evidence="1">
    <location>
        <begin position="952"/>
        <end position="984"/>
    </location>
</feature>
<reference evidence="2" key="2">
    <citation type="submission" date="2020-06" db="EMBL/GenBank/DDBJ databases">
        <authorList>
            <person name="Sheffer M."/>
        </authorList>
    </citation>
    <scope>NUCLEOTIDE SEQUENCE</scope>
</reference>
<proteinExistence type="predicted"/>
<protein>
    <submittedName>
        <fullName evidence="2">Dynein assembly factor 1 like protein</fullName>
    </submittedName>
</protein>
<keyword evidence="3" id="KW-1185">Reference proteome</keyword>
<reference evidence="2" key="1">
    <citation type="journal article" date="2020" name="bioRxiv">
        <title>Chromosome-level reference genome of the European wasp spider Argiope bruennichi: a resource for studies on range expansion and evolutionary adaptation.</title>
        <authorList>
            <person name="Sheffer M.M."/>
            <person name="Hoppe A."/>
            <person name="Krehenwinkel H."/>
            <person name="Uhl G."/>
            <person name="Kuss A.W."/>
            <person name="Jensen L."/>
            <person name="Jensen C."/>
            <person name="Gillespie R.G."/>
            <person name="Hoff K.J."/>
            <person name="Prost S."/>
        </authorList>
    </citation>
    <scope>NUCLEOTIDE SEQUENCE</scope>
</reference>
<dbReference type="SMART" id="SM00365">
    <property type="entry name" value="LRR_SD22"/>
    <property type="match status" value="2"/>
</dbReference>
<feature type="compositionally biased region" description="Low complexity" evidence="1">
    <location>
        <begin position="960"/>
        <end position="972"/>
    </location>
</feature>
<dbReference type="Proteomes" id="UP000807504">
    <property type="component" value="Unassembled WGS sequence"/>
</dbReference>
<dbReference type="InterPro" id="IPR032675">
    <property type="entry name" value="LRR_dom_sf"/>
</dbReference>
<organism evidence="2 3">
    <name type="scientific">Argiope bruennichi</name>
    <name type="common">Wasp spider</name>
    <name type="synonym">Aranea bruennichi</name>
    <dbReference type="NCBI Taxonomy" id="94029"/>
    <lineage>
        <taxon>Eukaryota</taxon>
        <taxon>Metazoa</taxon>
        <taxon>Ecdysozoa</taxon>
        <taxon>Arthropoda</taxon>
        <taxon>Chelicerata</taxon>
        <taxon>Arachnida</taxon>
        <taxon>Araneae</taxon>
        <taxon>Araneomorphae</taxon>
        <taxon>Entelegynae</taxon>
        <taxon>Araneoidea</taxon>
        <taxon>Araneidae</taxon>
        <taxon>Argiope</taxon>
    </lineage>
</organism>
<accession>A0A8T0ET13</accession>